<evidence type="ECO:0000313" key="3">
    <source>
        <dbReference type="Proteomes" id="UP000796880"/>
    </source>
</evidence>
<name>A0A8K0E3E9_9ROSA</name>
<keyword evidence="3" id="KW-1185">Reference proteome</keyword>
<comment type="caution">
    <text evidence="2">The sequence shown here is derived from an EMBL/GenBank/DDBJ whole genome shotgun (WGS) entry which is preliminary data.</text>
</comment>
<reference evidence="2" key="1">
    <citation type="submission" date="2020-03" db="EMBL/GenBank/DDBJ databases">
        <title>A high-quality chromosome-level genome assembly of a woody plant with both climbing and erect habits, Rhamnella rubrinervis.</title>
        <authorList>
            <person name="Lu Z."/>
            <person name="Yang Y."/>
            <person name="Zhu X."/>
            <person name="Sun Y."/>
        </authorList>
    </citation>
    <scope>NUCLEOTIDE SEQUENCE</scope>
    <source>
        <strain evidence="2">BYM</strain>
        <tissue evidence="2">Leaf</tissue>
    </source>
</reference>
<protein>
    <submittedName>
        <fullName evidence="2">Uncharacterized protein</fullName>
    </submittedName>
</protein>
<evidence type="ECO:0000313" key="2">
    <source>
        <dbReference type="EMBL" id="KAF3441531.1"/>
    </source>
</evidence>
<sequence length="79" mass="9182">MKRGTNEKEKEKDDLMKVREELVKEIEELQEKHIVVGKKTEEMEKENEELRKVKADLEKELNGLLAALHGPNHAKPSFS</sequence>
<dbReference type="AlphaFoldDB" id="A0A8K0E3E9"/>
<organism evidence="2 3">
    <name type="scientific">Rhamnella rubrinervis</name>
    <dbReference type="NCBI Taxonomy" id="2594499"/>
    <lineage>
        <taxon>Eukaryota</taxon>
        <taxon>Viridiplantae</taxon>
        <taxon>Streptophyta</taxon>
        <taxon>Embryophyta</taxon>
        <taxon>Tracheophyta</taxon>
        <taxon>Spermatophyta</taxon>
        <taxon>Magnoliopsida</taxon>
        <taxon>eudicotyledons</taxon>
        <taxon>Gunneridae</taxon>
        <taxon>Pentapetalae</taxon>
        <taxon>rosids</taxon>
        <taxon>fabids</taxon>
        <taxon>Rosales</taxon>
        <taxon>Rhamnaceae</taxon>
        <taxon>rhamnoid group</taxon>
        <taxon>Rhamneae</taxon>
        <taxon>Rhamnella</taxon>
    </lineage>
</organism>
<dbReference type="Proteomes" id="UP000796880">
    <property type="component" value="Unassembled WGS sequence"/>
</dbReference>
<dbReference type="EMBL" id="VOIH02000007">
    <property type="protein sequence ID" value="KAF3441531.1"/>
    <property type="molecule type" value="Genomic_DNA"/>
</dbReference>
<feature type="coiled-coil region" evidence="1">
    <location>
        <begin position="1"/>
        <end position="67"/>
    </location>
</feature>
<evidence type="ECO:0000256" key="1">
    <source>
        <dbReference type="SAM" id="Coils"/>
    </source>
</evidence>
<gene>
    <name evidence="2" type="ORF">FNV43_RR15445</name>
</gene>
<accession>A0A8K0E3E9</accession>
<keyword evidence="1" id="KW-0175">Coiled coil</keyword>
<proteinExistence type="predicted"/>